<dbReference type="EMBL" id="JBITDC010000009">
    <property type="protein sequence ID" value="MFI5677815.1"/>
    <property type="molecule type" value="Genomic_DNA"/>
</dbReference>
<dbReference type="InterPro" id="IPR020103">
    <property type="entry name" value="PsdUridine_synth_cat_dom_sf"/>
</dbReference>
<comment type="subunit">
    <text evidence="4">Homodimer.</text>
</comment>
<evidence type="ECO:0000259" key="6">
    <source>
        <dbReference type="Pfam" id="PF01416"/>
    </source>
</evidence>
<dbReference type="Pfam" id="PF01416">
    <property type="entry name" value="PseudoU_synth_1"/>
    <property type="match status" value="2"/>
</dbReference>
<dbReference type="GO" id="GO:0160147">
    <property type="term" value="F:tRNA pseudouridine(38-40) synthase activity"/>
    <property type="evidence" value="ECO:0007669"/>
    <property type="project" value="UniProtKB-EC"/>
</dbReference>
<dbReference type="InterPro" id="IPR020095">
    <property type="entry name" value="PsdUridine_synth_TruA_C"/>
</dbReference>
<gene>
    <name evidence="4 7" type="primary">truA</name>
    <name evidence="7" type="ORF">ACIA8P_24625</name>
</gene>
<reference evidence="7 8" key="1">
    <citation type="submission" date="2024-10" db="EMBL/GenBank/DDBJ databases">
        <title>The Natural Products Discovery Center: Release of the First 8490 Sequenced Strains for Exploring Actinobacteria Biosynthetic Diversity.</title>
        <authorList>
            <person name="Kalkreuter E."/>
            <person name="Kautsar S.A."/>
            <person name="Yang D."/>
            <person name="Bader C.D."/>
            <person name="Teijaro C.N."/>
            <person name="Fluegel L."/>
            <person name="Davis C.M."/>
            <person name="Simpson J.R."/>
            <person name="Lauterbach L."/>
            <person name="Steele A.D."/>
            <person name="Gui C."/>
            <person name="Meng S."/>
            <person name="Li G."/>
            <person name="Viehrig K."/>
            <person name="Ye F."/>
            <person name="Su P."/>
            <person name="Kiefer A.F."/>
            <person name="Nichols A."/>
            <person name="Cepeda A.J."/>
            <person name="Yan W."/>
            <person name="Fan B."/>
            <person name="Jiang Y."/>
            <person name="Adhikari A."/>
            <person name="Zheng C.-J."/>
            <person name="Schuster L."/>
            <person name="Cowan T.M."/>
            <person name="Smanski M.J."/>
            <person name="Chevrette M.G."/>
            <person name="De Carvalho L.P.S."/>
            <person name="Shen B."/>
        </authorList>
    </citation>
    <scope>NUCLEOTIDE SEQUENCE [LARGE SCALE GENOMIC DNA]</scope>
    <source>
        <strain evidence="7 8">NPDC051599</strain>
    </source>
</reference>
<dbReference type="Proteomes" id="UP001612415">
    <property type="component" value="Unassembled WGS sequence"/>
</dbReference>
<feature type="binding site" evidence="4">
    <location>
        <position position="125"/>
    </location>
    <ligand>
        <name>substrate</name>
    </ligand>
</feature>
<evidence type="ECO:0000256" key="3">
    <source>
        <dbReference type="ARBA" id="ARBA00023235"/>
    </source>
</evidence>
<sequence>MSDEVQPGFVRVRMDLSYDGTEFSGWAKQAGGRRTVQGEIEDALRTVTRSKDTTYELTVAGRTDAGVHARGQVAHVDLPEGLWAEHREKLLKRLAGRLSKDVRVWSLTEAPAGFNARFSAIWRRYAYRVTDNPGGVDPLLRGHVLWHDWPLDVDAMNEAAGRLLGEHDFAAYCKRREGATTIRTLQELSLRRGDDGVITATVRADAFCHNMVRSLIGALLFVGDGHRGPEWPGKVLAAGVRDSAVHVVRPHGLTLEEVGYPADELLAARNLEARNRRFLPGSSGCETC</sequence>
<evidence type="ECO:0000313" key="7">
    <source>
        <dbReference type="EMBL" id="MFI5677815.1"/>
    </source>
</evidence>
<evidence type="ECO:0000256" key="5">
    <source>
        <dbReference type="RuleBase" id="RU003792"/>
    </source>
</evidence>
<proteinExistence type="inferred from homology"/>
<comment type="catalytic activity">
    <reaction evidence="4 5">
        <text>uridine(38/39/40) in tRNA = pseudouridine(38/39/40) in tRNA</text>
        <dbReference type="Rhea" id="RHEA:22376"/>
        <dbReference type="Rhea" id="RHEA-COMP:10085"/>
        <dbReference type="Rhea" id="RHEA-COMP:10087"/>
        <dbReference type="ChEBI" id="CHEBI:65314"/>
        <dbReference type="ChEBI" id="CHEBI:65315"/>
        <dbReference type="EC" id="5.4.99.12"/>
    </reaction>
</comment>
<dbReference type="NCBIfam" id="TIGR00071">
    <property type="entry name" value="hisT_truA"/>
    <property type="match status" value="1"/>
</dbReference>
<dbReference type="CDD" id="cd02570">
    <property type="entry name" value="PseudoU_synth_EcTruA"/>
    <property type="match status" value="1"/>
</dbReference>
<dbReference type="RefSeq" id="WP_398658406.1">
    <property type="nucleotide sequence ID" value="NZ_JBITDC010000009.1"/>
</dbReference>
<evidence type="ECO:0000256" key="4">
    <source>
        <dbReference type="HAMAP-Rule" id="MF_00171"/>
    </source>
</evidence>
<dbReference type="Gene3D" id="3.30.70.660">
    <property type="entry name" value="Pseudouridine synthase I, catalytic domain, C-terminal subdomain"/>
    <property type="match status" value="1"/>
</dbReference>
<name>A0ABW7Y6R6_STRCE</name>
<dbReference type="EC" id="5.4.99.12" evidence="4"/>
<dbReference type="PANTHER" id="PTHR11142">
    <property type="entry name" value="PSEUDOURIDYLATE SYNTHASE"/>
    <property type="match status" value="1"/>
</dbReference>
<comment type="caution">
    <text evidence="7">The sequence shown here is derived from an EMBL/GenBank/DDBJ whole genome shotgun (WGS) entry which is preliminary data.</text>
</comment>
<evidence type="ECO:0000256" key="2">
    <source>
        <dbReference type="ARBA" id="ARBA00022694"/>
    </source>
</evidence>
<comment type="function">
    <text evidence="4">Formation of pseudouridine at positions 38, 39 and 40 in the anticodon stem and loop of transfer RNAs.</text>
</comment>
<feature type="active site" description="Nucleophile" evidence="4">
    <location>
        <position position="64"/>
    </location>
</feature>
<accession>A0ABW7Y6R6</accession>
<protein>
    <recommendedName>
        <fullName evidence="4">tRNA pseudouridine synthase A</fullName>
        <ecNumber evidence="4">5.4.99.12</ecNumber>
    </recommendedName>
    <alternativeName>
        <fullName evidence="4">tRNA pseudouridine(38-40) synthase</fullName>
    </alternativeName>
    <alternativeName>
        <fullName evidence="4">tRNA pseudouridylate synthase I</fullName>
    </alternativeName>
    <alternativeName>
        <fullName evidence="4">tRNA-uridine isomerase I</fullName>
    </alternativeName>
</protein>
<comment type="caution">
    <text evidence="4">Lacks conserved residue(s) required for the propagation of feature annotation.</text>
</comment>
<comment type="similarity">
    <text evidence="1 4 5">Belongs to the tRNA pseudouridine synthase TruA family.</text>
</comment>
<dbReference type="InterPro" id="IPR001406">
    <property type="entry name" value="PsdUridine_synth_TruA"/>
</dbReference>
<dbReference type="InterPro" id="IPR020094">
    <property type="entry name" value="TruA/RsuA/RluB/E/F_N"/>
</dbReference>
<evidence type="ECO:0000256" key="1">
    <source>
        <dbReference type="ARBA" id="ARBA00009375"/>
    </source>
</evidence>
<keyword evidence="3 4" id="KW-0413">Isomerase</keyword>
<feature type="domain" description="Pseudouridine synthase I TruA alpha/beta" evidence="6">
    <location>
        <begin position="17"/>
        <end position="111"/>
    </location>
</feature>
<dbReference type="HAMAP" id="MF_00171">
    <property type="entry name" value="TruA"/>
    <property type="match status" value="1"/>
</dbReference>
<dbReference type="SUPFAM" id="SSF55120">
    <property type="entry name" value="Pseudouridine synthase"/>
    <property type="match status" value="1"/>
</dbReference>
<dbReference type="InterPro" id="IPR020097">
    <property type="entry name" value="PsdUridine_synth_TruA_a/b_dom"/>
</dbReference>
<keyword evidence="8" id="KW-1185">Reference proteome</keyword>
<organism evidence="7 8">
    <name type="scientific">Streptomyces cellulosae</name>
    <dbReference type="NCBI Taxonomy" id="1968"/>
    <lineage>
        <taxon>Bacteria</taxon>
        <taxon>Bacillati</taxon>
        <taxon>Actinomycetota</taxon>
        <taxon>Actinomycetes</taxon>
        <taxon>Kitasatosporales</taxon>
        <taxon>Streptomycetaceae</taxon>
        <taxon>Streptomyces</taxon>
    </lineage>
</organism>
<dbReference type="PIRSF" id="PIRSF001430">
    <property type="entry name" value="tRNA_psdUrid_synth"/>
    <property type="match status" value="1"/>
</dbReference>
<evidence type="ECO:0000313" key="8">
    <source>
        <dbReference type="Proteomes" id="UP001612415"/>
    </source>
</evidence>
<feature type="domain" description="Pseudouridine synthase I TruA alpha/beta" evidence="6">
    <location>
        <begin position="159"/>
        <end position="261"/>
    </location>
</feature>
<dbReference type="Gene3D" id="3.30.70.580">
    <property type="entry name" value="Pseudouridine synthase I, catalytic domain, N-terminal subdomain"/>
    <property type="match status" value="1"/>
</dbReference>
<keyword evidence="2 4" id="KW-0819">tRNA processing</keyword>
<dbReference type="PANTHER" id="PTHR11142:SF0">
    <property type="entry name" value="TRNA PSEUDOURIDINE SYNTHASE-LIKE 1"/>
    <property type="match status" value="1"/>
</dbReference>